<organism evidence="1 2">
    <name type="scientific">Nitrosomonas cryotolerans ATCC 49181</name>
    <dbReference type="NCBI Taxonomy" id="1131553"/>
    <lineage>
        <taxon>Bacteria</taxon>
        <taxon>Pseudomonadati</taxon>
        <taxon>Pseudomonadota</taxon>
        <taxon>Betaproteobacteria</taxon>
        <taxon>Nitrosomonadales</taxon>
        <taxon>Nitrosomonadaceae</taxon>
        <taxon>Nitrosomonas</taxon>
    </lineage>
</organism>
<dbReference type="GO" id="GO:0016787">
    <property type="term" value="F:hydrolase activity"/>
    <property type="evidence" value="ECO:0007669"/>
    <property type="project" value="UniProtKB-KW"/>
</dbReference>
<keyword evidence="1" id="KW-0378">Hydrolase</keyword>
<dbReference type="PANTHER" id="PTHR35336">
    <property type="entry name" value="ADENOSYLCOBINAMIDE AMIDOHYDROLASE"/>
    <property type="match status" value="1"/>
</dbReference>
<dbReference type="EMBL" id="FSRO01000001">
    <property type="protein sequence ID" value="SIO22903.1"/>
    <property type="molecule type" value="Genomic_DNA"/>
</dbReference>
<dbReference type="Proteomes" id="UP000185062">
    <property type="component" value="Unassembled WGS sequence"/>
</dbReference>
<proteinExistence type="predicted"/>
<evidence type="ECO:0000313" key="1">
    <source>
        <dbReference type="EMBL" id="SIO22903.1"/>
    </source>
</evidence>
<name>A0A1N6HT19_9PROT</name>
<sequence>MTTIATTVKPAFFLTNDQKWLVWPLHTEHRVVSWAVIGGGLRETCMLAWHQVKNSDLPLGVDPGTLIQERRHRCIDPHATIFLTSARLDKFTHSDTPLHDDATTNIRVVATVGLSNACHVNSCQTVTLAPLGTINIGVVTNRQLTDAALFEALSITTEARTAAVIAGTQKHRTQLNNATGTGTDCIAIASRVLPKNNPSHAYCGKHTAFGQALGRCVYSTVLQGVEDWLQTQPATSLYNDTGSV</sequence>
<reference evidence="1 2" key="1">
    <citation type="submission" date="2016-12" db="EMBL/GenBank/DDBJ databases">
        <authorList>
            <person name="Song W.-J."/>
            <person name="Kurnit D.M."/>
        </authorList>
    </citation>
    <scope>NUCLEOTIDE SEQUENCE [LARGE SCALE GENOMIC DNA]</scope>
    <source>
        <strain evidence="1 2">ATCC 49181</strain>
    </source>
</reference>
<keyword evidence="2" id="KW-1185">Reference proteome</keyword>
<dbReference type="STRING" id="44575.SAMN05216419_102630"/>
<dbReference type="InterPro" id="IPR002808">
    <property type="entry name" value="AdoCbi_amidolase"/>
</dbReference>
<dbReference type="AlphaFoldDB" id="A0A1N6HT19"/>
<accession>A0A1N6HT19</accession>
<dbReference type="PANTHER" id="PTHR35336:SF5">
    <property type="entry name" value="ADENOSYLCOBINAMIDE AMIDOHYDROLASE"/>
    <property type="match status" value="1"/>
</dbReference>
<dbReference type="InterPro" id="IPR052209">
    <property type="entry name" value="CbiZ"/>
</dbReference>
<dbReference type="Pfam" id="PF01955">
    <property type="entry name" value="CbiZ"/>
    <property type="match status" value="1"/>
</dbReference>
<evidence type="ECO:0000313" key="2">
    <source>
        <dbReference type="Proteomes" id="UP000185062"/>
    </source>
</evidence>
<dbReference type="RefSeq" id="WP_051537629.1">
    <property type="nucleotide sequence ID" value="NZ_FSRO01000001.1"/>
</dbReference>
<gene>
    <name evidence="1" type="ORF">SAMN02743940_1342</name>
</gene>
<protein>
    <submittedName>
        <fullName evidence="1">Adenosylcobinamide amidohydrolase</fullName>
    </submittedName>
</protein>
<dbReference type="eggNOG" id="COG1865">
    <property type="taxonomic scope" value="Bacteria"/>
</dbReference>